<evidence type="ECO:0000313" key="3">
    <source>
        <dbReference type="Proteomes" id="UP000593561"/>
    </source>
</evidence>
<dbReference type="InterPro" id="IPR000719">
    <property type="entry name" value="Prot_kinase_dom"/>
</dbReference>
<dbReference type="Proteomes" id="UP000593561">
    <property type="component" value="Unassembled WGS sequence"/>
</dbReference>
<dbReference type="GO" id="GO:0005524">
    <property type="term" value="F:ATP binding"/>
    <property type="evidence" value="ECO:0007669"/>
    <property type="project" value="InterPro"/>
</dbReference>
<dbReference type="InterPro" id="IPR011009">
    <property type="entry name" value="Kinase-like_dom_sf"/>
</dbReference>
<organism evidence="2 3">
    <name type="scientific">Gossypium davidsonii</name>
    <name type="common">Davidson's cotton</name>
    <name type="synonym">Gossypium klotzschianum subsp. davidsonii</name>
    <dbReference type="NCBI Taxonomy" id="34287"/>
    <lineage>
        <taxon>Eukaryota</taxon>
        <taxon>Viridiplantae</taxon>
        <taxon>Streptophyta</taxon>
        <taxon>Embryophyta</taxon>
        <taxon>Tracheophyta</taxon>
        <taxon>Spermatophyta</taxon>
        <taxon>Magnoliopsida</taxon>
        <taxon>eudicotyledons</taxon>
        <taxon>Gunneridae</taxon>
        <taxon>Pentapetalae</taxon>
        <taxon>rosids</taxon>
        <taxon>malvids</taxon>
        <taxon>Malvales</taxon>
        <taxon>Malvaceae</taxon>
        <taxon>Malvoideae</taxon>
        <taxon>Gossypium</taxon>
    </lineage>
</organism>
<dbReference type="PROSITE" id="PS50011">
    <property type="entry name" value="PROTEIN_KINASE_DOM"/>
    <property type="match status" value="1"/>
</dbReference>
<sequence>MILNTPIFPFPSPSPILDTLIFCWPLANNDSQHQTAAFIFDFPHLRLSLSKSALHHQSATTFNLPLSKKTSLMELPFGAEILPRPCLQSSCNECGLYHQSSRLCFGNGYIAVLSIEERVIGFCHSWNSRRLVGYCDEKDERLLVYECMKNGVVHDYLHDKNNVVKISSLINSWKMRIKIALDAARGIEYLHNYAVPPIKSSNILLDMNWTARVLDFRLSLMDPESDHNYKPMKAVGTVSYIDTEYYGLNVLTTKSDVYGLGVVMLELLT</sequence>
<reference evidence="2 3" key="1">
    <citation type="journal article" date="2019" name="Genome Biol. Evol.">
        <title>Insights into the evolution of the New World diploid cottons (Gossypium, subgenus Houzingenia) based on genome sequencing.</title>
        <authorList>
            <person name="Grover C.E."/>
            <person name="Arick M.A. 2nd"/>
            <person name="Thrash A."/>
            <person name="Conover J.L."/>
            <person name="Sanders W.S."/>
            <person name="Peterson D.G."/>
            <person name="Frelichowski J.E."/>
            <person name="Scheffler J.A."/>
            <person name="Scheffler B.E."/>
            <person name="Wendel J.F."/>
        </authorList>
    </citation>
    <scope>NUCLEOTIDE SEQUENCE [LARGE SCALE GENOMIC DNA]</scope>
    <source>
        <strain evidence="2">27</strain>
        <tissue evidence="2">Leaf</tissue>
    </source>
</reference>
<dbReference type="PANTHER" id="PTHR46146:SF3">
    <property type="entry name" value="SERINE_THREONINE-PROTEIN KINASE-LIKE PROTEIN CCR3-RELATED"/>
    <property type="match status" value="1"/>
</dbReference>
<feature type="non-terminal residue" evidence="2">
    <location>
        <position position="1"/>
    </location>
</feature>
<feature type="domain" description="Protein kinase" evidence="1">
    <location>
        <begin position="1"/>
        <end position="269"/>
    </location>
</feature>
<gene>
    <name evidence="2" type="ORF">Godav_009894</name>
</gene>
<name>A0A7J8SEQ2_GOSDV</name>
<keyword evidence="3" id="KW-1185">Reference proteome</keyword>
<dbReference type="InterPro" id="IPR001245">
    <property type="entry name" value="Ser-Thr/Tyr_kinase_cat_dom"/>
</dbReference>
<protein>
    <recommendedName>
        <fullName evidence="1">Protein kinase domain-containing protein</fullName>
    </recommendedName>
</protein>
<proteinExistence type="predicted"/>
<accession>A0A7J8SEQ2</accession>
<dbReference type="Pfam" id="PF07714">
    <property type="entry name" value="PK_Tyr_Ser-Thr"/>
    <property type="match status" value="1"/>
</dbReference>
<dbReference type="SUPFAM" id="SSF56112">
    <property type="entry name" value="Protein kinase-like (PK-like)"/>
    <property type="match status" value="1"/>
</dbReference>
<dbReference type="EMBL" id="JABFAC010000009">
    <property type="protein sequence ID" value="MBA0624551.1"/>
    <property type="molecule type" value="Genomic_DNA"/>
</dbReference>
<dbReference type="GO" id="GO:0004672">
    <property type="term" value="F:protein kinase activity"/>
    <property type="evidence" value="ECO:0007669"/>
    <property type="project" value="InterPro"/>
</dbReference>
<comment type="caution">
    <text evidence="2">The sequence shown here is derived from an EMBL/GenBank/DDBJ whole genome shotgun (WGS) entry which is preliminary data.</text>
</comment>
<evidence type="ECO:0000259" key="1">
    <source>
        <dbReference type="PROSITE" id="PS50011"/>
    </source>
</evidence>
<evidence type="ECO:0000313" key="2">
    <source>
        <dbReference type="EMBL" id="MBA0624551.1"/>
    </source>
</evidence>
<dbReference type="AlphaFoldDB" id="A0A7J8SEQ2"/>
<dbReference type="Gene3D" id="1.10.510.10">
    <property type="entry name" value="Transferase(Phosphotransferase) domain 1"/>
    <property type="match status" value="1"/>
</dbReference>
<dbReference type="PANTHER" id="PTHR46146">
    <property type="entry name" value="SERINE/THREONINE-PROTEIN KINASE-LIKE PROTEIN CCR4"/>
    <property type="match status" value="1"/>
</dbReference>